<dbReference type="GO" id="GO:0032040">
    <property type="term" value="C:small-subunit processome"/>
    <property type="evidence" value="ECO:0007669"/>
    <property type="project" value="TreeGrafter"/>
</dbReference>
<reference evidence="2" key="1">
    <citation type="journal article" date="2023" name="Mol. Biol. Evol.">
        <title>Third-Generation Sequencing Reveals the Adaptive Role of the Epigenome in Three Deep-Sea Polychaetes.</title>
        <authorList>
            <person name="Perez M."/>
            <person name="Aroh O."/>
            <person name="Sun Y."/>
            <person name="Lan Y."/>
            <person name="Juniper S.K."/>
            <person name="Young C.R."/>
            <person name="Angers B."/>
            <person name="Qian P.Y."/>
        </authorList>
    </citation>
    <scope>NUCLEOTIDE SEQUENCE</scope>
    <source>
        <strain evidence="2">R07B-5</strain>
    </source>
</reference>
<dbReference type="Proteomes" id="UP001209878">
    <property type="component" value="Unassembled WGS sequence"/>
</dbReference>
<dbReference type="GO" id="GO:0019843">
    <property type="term" value="F:rRNA binding"/>
    <property type="evidence" value="ECO:0007669"/>
    <property type="project" value="TreeGrafter"/>
</dbReference>
<gene>
    <name evidence="2" type="ORF">NP493_161g00007</name>
</gene>
<feature type="domain" description="UTP25 NTP hydrolase-like" evidence="1">
    <location>
        <begin position="13"/>
        <end position="131"/>
    </location>
</feature>
<dbReference type="InterPro" id="IPR053940">
    <property type="entry name" value="UTP25_NTPase-like"/>
</dbReference>
<accession>A0AAD9UFN3</accession>
<organism evidence="2 3">
    <name type="scientific">Ridgeia piscesae</name>
    <name type="common">Tubeworm</name>
    <dbReference type="NCBI Taxonomy" id="27915"/>
    <lineage>
        <taxon>Eukaryota</taxon>
        <taxon>Metazoa</taxon>
        <taxon>Spiralia</taxon>
        <taxon>Lophotrochozoa</taxon>
        <taxon>Annelida</taxon>
        <taxon>Polychaeta</taxon>
        <taxon>Sedentaria</taxon>
        <taxon>Canalipalpata</taxon>
        <taxon>Sabellida</taxon>
        <taxon>Siboglinidae</taxon>
        <taxon>Ridgeia</taxon>
    </lineage>
</organism>
<dbReference type="Pfam" id="PF22916">
    <property type="entry name" value="UTP25_NTPase-like"/>
    <property type="match status" value="1"/>
</dbReference>
<dbReference type="GO" id="GO:0034511">
    <property type="term" value="F:U3 snoRNA binding"/>
    <property type="evidence" value="ECO:0007669"/>
    <property type="project" value="InterPro"/>
</dbReference>
<dbReference type="PANTHER" id="PTHR12933">
    <property type="entry name" value="ORF PROTEIN-RELATED"/>
    <property type="match status" value="1"/>
</dbReference>
<comment type="caution">
    <text evidence="2">The sequence shown here is derived from an EMBL/GenBank/DDBJ whole genome shotgun (WGS) entry which is preliminary data.</text>
</comment>
<dbReference type="PANTHER" id="PTHR12933:SF0">
    <property type="entry name" value="U3 SMALL NUCLEOLAR RNA-ASSOCIATED PROTEIN 25 HOMOLOG"/>
    <property type="match status" value="1"/>
</dbReference>
<dbReference type="EMBL" id="JAODUO010000161">
    <property type="protein sequence ID" value="KAK2187564.1"/>
    <property type="molecule type" value="Genomic_DNA"/>
</dbReference>
<evidence type="ECO:0000259" key="1">
    <source>
        <dbReference type="Pfam" id="PF22916"/>
    </source>
</evidence>
<name>A0AAD9UFN3_RIDPI</name>
<keyword evidence="3" id="KW-1185">Reference proteome</keyword>
<dbReference type="AlphaFoldDB" id="A0AAD9UFN3"/>
<dbReference type="GO" id="GO:0000462">
    <property type="term" value="P:maturation of SSU-rRNA from tricistronic rRNA transcript (SSU-rRNA, 5.8S rRNA, LSU-rRNA)"/>
    <property type="evidence" value="ECO:0007669"/>
    <property type="project" value="TreeGrafter"/>
</dbReference>
<evidence type="ECO:0000313" key="2">
    <source>
        <dbReference type="EMBL" id="KAK2187564.1"/>
    </source>
</evidence>
<proteinExistence type="predicted"/>
<sequence>MCNRSYCVNDVLTEDYEAVFGGNIEDHFRIGISVSKKTLKLYTEFYSSDIILASPLGLRTIIGAEGDTDRDFDFLSSIEILIFDQMDIFHMQNWDHIQHLTSHLHLQPKTGHGVDFSRVRNWTLNGWYVFLGLLLLVG</sequence>
<protein>
    <recommendedName>
        <fullName evidence="1">UTP25 NTP hydrolase-like domain-containing protein</fullName>
    </recommendedName>
</protein>
<evidence type="ECO:0000313" key="3">
    <source>
        <dbReference type="Proteomes" id="UP001209878"/>
    </source>
</evidence>
<dbReference type="InterPro" id="IPR010678">
    <property type="entry name" value="UTP25"/>
</dbReference>